<dbReference type="Proteomes" id="UP000177027">
    <property type="component" value="Unassembled WGS sequence"/>
</dbReference>
<evidence type="ECO:0000256" key="1">
    <source>
        <dbReference type="SAM" id="MobiDB-lite"/>
    </source>
</evidence>
<accession>A0A1F7HER7</accession>
<organism evidence="2 3">
    <name type="scientific">Candidatus Roizmanbacteria bacterium RIFCSPHIGHO2_02_FULL_40_9</name>
    <dbReference type="NCBI Taxonomy" id="1802042"/>
    <lineage>
        <taxon>Bacteria</taxon>
        <taxon>Candidatus Roizmaniibacteriota</taxon>
    </lineage>
</organism>
<name>A0A1F7HER7_9BACT</name>
<dbReference type="AlphaFoldDB" id="A0A1F7HER7"/>
<dbReference type="EMBL" id="MFZS01000009">
    <property type="protein sequence ID" value="OGK29262.1"/>
    <property type="molecule type" value="Genomic_DNA"/>
</dbReference>
<gene>
    <name evidence="2" type="ORF">A3D06_00885</name>
</gene>
<evidence type="ECO:0000313" key="3">
    <source>
        <dbReference type="Proteomes" id="UP000177027"/>
    </source>
</evidence>
<evidence type="ECO:0000313" key="2">
    <source>
        <dbReference type="EMBL" id="OGK29262.1"/>
    </source>
</evidence>
<protein>
    <submittedName>
        <fullName evidence="2">Uncharacterized protein</fullName>
    </submittedName>
</protein>
<reference evidence="2 3" key="1">
    <citation type="journal article" date="2016" name="Nat. Commun.">
        <title>Thousands of microbial genomes shed light on interconnected biogeochemical processes in an aquifer system.</title>
        <authorList>
            <person name="Anantharaman K."/>
            <person name="Brown C.T."/>
            <person name="Hug L.A."/>
            <person name="Sharon I."/>
            <person name="Castelle C.J."/>
            <person name="Probst A.J."/>
            <person name="Thomas B.C."/>
            <person name="Singh A."/>
            <person name="Wilkins M.J."/>
            <person name="Karaoz U."/>
            <person name="Brodie E.L."/>
            <person name="Williams K.H."/>
            <person name="Hubbard S.S."/>
            <person name="Banfield J.F."/>
        </authorList>
    </citation>
    <scope>NUCLEOTIDE SEQUENCE [LARGE SCALE GENOMIC DNA]</scope>
</reference>
<comment type="caution">
    <text evidence="2">The sequence shown here is derived from an EMBL/GenBank/DDBJ whole genome shotgun (WGS) entry which is preliminary data.</text>
</comment>
<proteinExistence type="predicted"/>
<sequence>MPERGPLQWIQETFESALGRKEEDPGPLDPFDSCFGGPGNEIDRYLAGAVEEPLIEKPRVEVKDQSERVYFADETLVHPDWSRAGPTHPWHLDEGEKLYAQRLPGRRVARRRLPSLAAWRALGGALISQDGTENNHFLLAPDRVFGARVEDAHAIKPKTERKRK</sequence>
<feature type="region of interest" description="Disordered" evidence="1">
    <location>
        <begin position="14"/>
        <end position="34"/>
    </location>
</feature>